<evidence type="ECO:0000256" key="7">
    <source>
        <dbReference type="SAM" id="MobiDB-lite"/>
    </source>
</evidence>
<evidence type="ECO:0000256" key="6">
    <source>
        <dbReference type="PROSITE-ProRule" id="PRU00371"/>
    </source>
</evidence>
<dbReference type="InterPro" id="IPR026516">
    <property type="entry name" value="THAP1/10"/>
</dbReference>
<keyword evidence="3" id="KW-0862">Zinc</keyword>
<organism evidence="10 11">
    <name type="scientific">Loxostege sticticalis</name>
    <name type="common">Beet webworm moth</name>
    <dbReference type="NCBI Taxonomy" id="481309"/>
    <lineage>
        <taxon>Eukaryota</taxon>
        <taxon>Metazoa</taxon>
        <taxon>Ecdysozoa</taxon>
        <taxon>Arthropoda</taxon>
        <taxon>Hexapoda</taxon>
        <taxon>Insecta</taxon>
        <taxon>Pterygota</taxon>
        <taxon>Neoptera</taxon>
        <taxon>Endopterygota</taxon>
        <taxon>Lepidoptera</taxon>
        <taxon>Glossata</taxon>
        <taxon>Ditrysia</taxon>
        <taxon>Pyraloidea</taxon>
        <taxon>Crambidae</taxon>
        <taxon>Pyraustinae</taxon>
        <taxon>Loxostege</taxon>
    </lineage>
</organism>
<dbReference type="GO" id="GO:0005634">
    <property type="term" value="C:nucleus"/>
    <property type="evidence" value="ECO:0007669"/>
    <property type="project" value="UniProtKB-SubCell"/>
</dbReference>
<feature type="compositionally biased region" description="Low complexity" evidence="7">
    <location>
        <begin position="118"/>
        <end position="135"/>
    </location>
</feature>
<evidence type="ECO:0000256" key="3">
    <source>
        <dbReference type="ARBA" id="ARBA00022833"/>
    </source>
</evidence>
<dbReference type="GO" id="GO:0008270">
    <property type="term" value="F:zinc ion binding"/>
    <property type="evidence" value="ECO:0007669"/>
    <property type="project" value="UniProtKB-KW"/>
</dbReference>
<dbReference type="Pfam" id="PF02944">
    <property type="entry name" value="BESS"/>
    <property type="match status" value="1"/>
</dbReference>
<comment type="subcellular location">
    <subcellularLocation>
        <location evidence="6">Nucleus</location>
    </subcellularLocation>
</comment>
<evidence type="ECO:0000313" key="11">
    <source>
        <dbReference type="Proteomes" id="UP001549921"/>
    </source>
</evidence>
<dbReference type="Pfam" id="PF05485">
    <property type="entry name" value="THAP"/>
    <property type="match status" value="1"/>
</dbReference>
<dbReference type="PANTHER" id="PTHR46600:SF11">
    <property type="entry name" value="THAP DOMAIN-CONTAINING PROTEIN 10"/>
    <property type="match status" value="1"/>
</dbReference>
<keyword evidence="6" id="KW-0539">Nucleus</keyword>
<dbReference type="Proteomes" id="UP001549921">
    <property type="component" value="Unassembled WGS sequence"/>
</dbReference>
<feature type="domain" description="BESS" evidence="9">
    <location>
        <begin position="290"/>
        <end position="329"/>
    </location>
</feature>
<dbReference type="SMART" id="SM00692">
    <property type="entry name" value="DM3"/>
    <property type="match status" value="1"/>
</dbReference>
<dbReference type="EMBL" id="JBEDNZ010000020">
    <property type="protein sequence ID" value="KAL0819998.1"/>
    <property type="molecule type" value="Genomic_DNA"/>
</dbReference>
<evidence type="ECO:0008006" key="12">
    <source>
        <dbReference type="Google" id="ProtNLM"/>
    </source>
</evidence>
<evidence type="ECO:0000259" key="8">
    <source>
        <dbReference type="PROSITE" id="PS50950"/>
    </source>
</evidence>
<reference evidence="10 11" key="1">
    <citation type="submission" date="2024-06" db="EMBL/GenBank/DDBJ databases">
        <title>A chromosome-level genome assembly of beet webworm, Loxostege sticticalis.</title>
        <authorList>
            <person name="Zhang Y."/>
        </authorList>
    </citation>
    <scope>NUCLEOTIDE SEQUENCE [LARGE SCALE GENOMIC DNA]</scope>
    <source>
        <strain evidence="10">AQ028</strain>
        <tissue evidence="10">Male pupae</tissue>
    </source>
</reference>
<dbReference type="SMART" id="SM00980">
    <property type="entry name" value="THAP"/>
    <property type="match status" value="1"/>
</dbReference>
<dbReference type="PROSITE" id="PS50950">
    <property type="entry name" value="ZF_THAP"/>
    <property type="match status" value="1"/>
</dbReference>
<evidence type="ECO:0000256" key="4">
    <source>
        <dbReference type="ARBA" id="ARBA00023125"/>
    </source>
</evidence>
<dbReference type="PROSITE" id="PS51031">
    <property type="entry name" value="BESS"/>
    <property type="match status" value="1"/>
</dbReference>
<evidence type="ECO:0000256" key="5">
    <source>
        <dbReference type="PROSITE-ProRule" id="PRU00309"/>
    </source>
</evidence>
<sequence length="332" mass="38545">MVYCTVCMNNNRTIKNKSFFNYPKDPTRRAEWLKAVDREDLLSILVDDKTRQQYRICEDHFEKCYLKFSKNRNVKYLYDNAFPTLNLPTYNGEGSSSSQCENVSVREHQKAQCKPTEEIINSSGSNSLGGRTSRSIQTDPIDESLTECKEKWRNIRSAFLRSLKQSGGRSKRPYYLSKELNFVLPYTKPHSTIHSNTDEQSDSNIFFEEAENADESNPESREYVGLEIHPKITGSPLMTDTKPYIENANFESHHRRRRKRSMTEVESTFLEYIKCKKLKATAEGSSPLTHSPLEHFFLSLTPDIESMTNEQVRRFKIEVMLLIDKIKSNGME</sequence>
<evidence type="ECO:0000313" key="10">
    <source>
        <dbReference type="EMBL" id="KAL0819998.1"/>
    </source>
</evidence>
<protein>
    <recommendedName>
        <fullName evidence="12">THAP-type domain-containing protein</fullName>
    </recommendedName>
</protein>
<name>A0ABD0SLT1_LOXSC</name>
<comment type="caution">
    <text evidence="10">The sequence shown here is derived from an EMBL/GenBank/DDBJ whole genome shotgun (WGS) entry which is preliminary data.</text>
</comment>
<dbReference type="SUPFAM" id="SSF57716">
    <property type="entry name" value="Glucocorticoid receptor-like (DNA-binding domain)"/>
    <property type="match status" value="1"/>
</dbReference>
<gene>
    <name evidence="10" type="ORF">ABMA28_007992</name>
</gene>
<feature type="domain" description="THAP-type" evidence="8">
    <location>
        <begin position="1"/>
        <end position="86"/>
    </location>
</feature>
<keyword evidence="1" id="KW-0479">Metal-binding</keyword>
<evidence type="ECO:0000259" key="9">
    <source>
        <dbReference type="PROSITE" id="PS51031"/>
    </source>
</evidence>
<dbReference type="Gene3D" id="6.20.210.20">
    <property type="entry name" value="THAP domain"/>
    <property type="match status" value="1"/>
</dbReference>
<dbReference type="InterPro" id="IPR004210">
    <property type="entry name" value="BESS_motif"/>
</dbReference>
<feature type="region of interest" description="Disordered" evidence="7">
    <location>
        <begin position="111"/>
        <end position="136"/>
    </location>
</feature>
<dbReference type="GO" id="GO:0003677">
    <property type="term" value="F:DNA binding"/>
    <property type="evidence" value="ECO:0007669"/>
    <property type="project" value="UniProtKB-UniRule"/>
</dbReference>
<evidence type="ECO:0000256" key="2">
    <source>
        <dbReference type="ARBA" id="ARBA00022771"/>
    </source>
</evidence>
<dbReference type="InterPro" id="IPR006612">
    <property type="entry name" value="THAP_Znf"/>
</dbReference>
<proteinExistence type="predicted"/>
<evidence type="ECO:0000256" key="1">
    <source>
        <dbReference type="ARBA" id="ARBA00022723"/>
    </source>
</evidence>
<keyword evidence="2 5" id="KW-0863">Zinc-finger</keyword>
<keyword evidence="4 5" id="KW-0238">DNA-binding</keyword>
<dbReference type="InterPro" id="IPR038441">
    <property type="entry name" value="THAP_Znf_sf"/>
</dbReference>
<dbReference type="AlphaFoldDB" id="A0ABD0SLT1"/>
<accession>A0ABD0SLT1</accession>
<dbReference type="PANTHER" id="PTHR46600">
    <property type="entry name" value="THAP DOMAIN-CONTAINING"/>
    <property type="match status" value="1"/>
</dbReference>